<dbReference type="InParanoid" id="A0A162ZK22"/>
<sequence>MGAFGAGLMGAIWHTKRKQARDIAIEEAAEITQPPRTQQAGPAIRKPMPPRHIAHAPVAAYKPPTMTAAEYAIAKQDAGVFAFKTLAYGTLLAWGTAGVLALSVGYFLEVRNFKEFSDKLQIIVPRQTSRLRKALGGTSFEMREEETQELDALVLED</sequence>
<dbReference type="InterPro" id="IPR009792">
    <property type="entry name" value="TMEM242"/>
</dbReference>
<dbReference type="EMBL" id="KV441024">
    <property type="protein sequence ID" value="OAD67341.1"/>
    <property type="molecule type" value="Genomic_DNA"/>
</dbReference>
<keyword evidence="1" id="KW-0472">Membrane</keyword>
<keyword evidence="1" id="KW-1133">Transmembrane helix</keyword>
<dbReference type="GeneID" id="28995087"/>
<proteinExistence type="predicted"/>
<keyword evidence="1" id="KW-0812">Transmembrane</keyword>
<evidence type="ECO:0000313" key="2">
    <source>
        <dbReference type="EMBL" id="OAD67341.1"/>
    </source>
</evidence>
<dbReference type="AlphaFoldDB" id="A0A162ZK22"/>
<dbReference type="RefSeq" id="XP_018285381.1">
    <property type="nucleotide sequence ID" value="XM_018434181.1"/>
</dbReference>
<protein>
    <submittedName>
        <fullName evidence="2">Uncharacterized protein</fullName>
    </submittedName>
</protein>
<name>A0A162ZK22_PHYB8</name>
<dbReference type="VEuPathDB" id="FungiDB:PHYBLDRAFT_160448"/>
<dbReference type="Pfam" id="PF07096">
    <property type="entry name" value="DUF1358"/>
    <property type="match status" value="1"/>
</dbReference>
<gene>
    <name evidence="2" type="ORF">PHYBLDRAFT_160448</name>
</gene>
<accession>A0A162ZK22</accession>
<reference evidence="3" key="1">
    <citation type="submission" date="2015-06" db="EMBL/GenBank/DDBJ databases">
        <title>Expansion of signal transduction pathways in fungi by whole-genome duplication.</title>
        <authorList>
            <consortium name="DOE Joint Genome Institute"/>
            <person name="Corrochano L.M."/>
            <person name="Kuo A."/>
            <person name="Marcet-Houben M."/>
            <person name="Polaino S."/>
            <person name="Salamov A."/>
            <person name="Villalobos J.M."/>
            <person name="Alvarez M.I."/>
            <person name="Avalos J."/>
            <person name="Benito E.P."/>
            <person name="Benoit I."/>
            <person name="Burger G."/>
            <person name="Camino L.P."/>
            <person name="Canovas D."/>
            <person name="Cerda-Olmedo E."/>
            <person name="Cheng J.-F."/>
            <person name="Dominguez A."/>
            <person name="Elias M."/>
            <person name="Eslava A.P."/>
            <person name="Glaser F."/>
            <person name="Grimwood J."/>
            <person name="Gutierrez G."/>
            <person name="Heitman J."/>
            <person name="Henrissat B."/>
            <person name="Iturriaga E.A."/>
            <person name="Lang B.F."/>
            <person name="Lavin J.L."/>
            <person name="Lee S."/>
            <person name="Li W."/>
            <person name="Lindquist E."/>
            <person name="Lopez-Garcia S."/>
            <person name="Luque E.M."/>
            <person name="Marcos A.T."/>
            <person name="Martin J."/>
            <person name="McCluskey K."/>
            <person name="Medina H.R."/>
            <person name="Miralles-Duran A."/>
            <person name="Miyazaki A."/>
            <person name="Munoz-Torres E."/>
            <person name="Oguiza J.A."/>
            <person name="Ohm R."/>
            <person name="Olmedo M."/>
            <person name="Orejas M."/>
            <person name="Ortiz-Castellanos L."/>
            <person name="Pisabarro A.G."/>
            <person name="Rodriguez-Romero J."/>
            <person name="Ruiz-Herrera J."/>
            <person name="Ruiz-Vazquez R."/>
            <person name="Sanz C."/>
            <person name="Schackwitz W."/>
            <person name="Schmutz J."/>
            <person name="Shahriari M."/>
            <person name="Shelest E."/>
            <person name="Silva-Franco F."/>
            <person name="Soanes D."/>
            <person name="Syed K."/>
            <person name="Tagua V.G."/>
            <person name="Talbot N.J."/>
            <person name="Thon M."/>
            <person name="De vries R.P."/>
            <person name="Wiebenga A."/>
            <person name="Yadav J.S."/>
            <person name="Braun E.L."/>
            <person name="Baker S."/>
            <person name="Garre V."/>
            <person name="Horwitz B."/>
            <person name="Torres-Martinez S."/>
            <person name="Idnurm A."/>
            <person name="Herrera-Estrella A."/>
            <person name="Gabaldon T."/>
            <person name="Grigoriev I.V."/>
        </authorList>
    </citation>
    <scope>NUCLEOTIDE SEQUENCE [LARGE SCALE GENOMIC DNA]</scope>
    <source>
        <strain evidence="3">NRRL 1555(-)</strain>
    </source>
</reference>
<organism evidence="2 3">
    <name type="scientific">Phycomyces blakesleeanus (strain ATCC 8743b / DSM 1359 / FGSC 10004 / NBRC 33097 / NRRL 1555)</name>
    <dbReference type="NCBI Taxonomy" id="763407"/>
    <lineage>
        <taxon>Eukaryota</taxon>
        <taxon>Fungi</taxon>
        <taxon>Fungi incertae sedis</taxon>
        <taxon>Mucoromycota</taxon>
        <taxon>Mucoromycotina</taxon>
        <taxon>Mucoromycetes</taxon>
        <taxon>Mucorales</taxon>
        <taxon>Phycomycetaceae</taxon>
        <taxon>Phycomyces</taxon>
    </lineage>
</organism>
<evidence type="ECO:0000313" key="3">
    <source>
        <dbReference type="Proteomes" id="UP000077315"/>
    </source>
</evidence>
<keyword evidence="3" id="KW-1185">Reference proteome</keyword>
<evidence type="ECO:0000256" key="1">
    <source>
        <dbReference type="SAM" id="Phobius"/>
    </source>
</evidence>
<dbReference type="OrthoDB" id="2378895at2759"/>
<dbReference type="Proteomes" id="UP000077315">
    <property type="component" value="Unassembled WGS sequence"/>
</dbReference>
<feature type="transmembrane region" description="Helical" evidence="1">
    <location>
        <begin position="86"/>
        <end position="108"/>
    </location>
</feature>